<feature type="domain" description="Smf/DprA SLOG" evidence="2">
    <location>
        <begin position="80"/>
        <end position="291"/>
    </location>
</feature>
<dbReference type="PANTHER" id="PTHR43022">
    <property type="entry name" value="PROTEIN SMF"/>
    <property type="match status" value="1"/>
</dbReference>
<accession>A0A1G2K9H1</accession>
<dbReference type="Pfam" id="PF02481">
    <property type="entry name" value="DNA_processg_A"/>
    <property type="match status" value="1"/>
</dbReference>
<dbReference type="InterPro" id="IPR003488">
    <property type="entry name" value="DprA"/>
</dbReference>
<feature type="domain" description="DprA winged helix" evidence="3">
    <location>
        <begin position="298"/>
        <end position="350"/>
    </location>
</feature>
<evidence type="ECO:0000313" key="5">
    <source>
        <dbReference type="Proteomes" id="UP000178574"/>
    </source>
</evidence>
<evidence type="ECO:0000313" key="4">
    <source>
        <dbReference type="EMBL" id="OGZ96025.1"/>
    </source>
</evidence>
<dbReference type="GO" id="GO:0009294">
    <property type="term" value="P:DNA-mediated transformation"/>
    <property type="evidence" value="ECO:0007669"/>
    <property type="project" value="InterPro"/>
</dbReference>
<dbReference type="Gene3D" id="1.10.10.10">
    <property type="entry name" value="Winged helix-like DNA-binding domain superfamily/Winged helix DNA-binding domain"/>
    <property type="match status" value="1"/>
</dbReference>
<organism evidence="4 5">
    <name type="scientific">Candidatus Sungbacteria bacterium RIFCSPHIGHO2_01_FULL_50_25</name>
    <dbReference type="NCBI Taxonomy" id="1802265"/>
    <lineage>
        <taxon>Bacteria</taxon>
        <taxon>Candidatus Sungiibacteriota</taxon>
    </lineage>
</organism>
<evidence type="ECO:0000256" key="1">
    <source>
        <dbReference type="ARBA" id="ARBA00006525"/>
    </source>
</evidence>
<gene>
    <name evidence="4" type="ORF">A2847_00020</name>
</gene>
<comment type="similarity">
    <text evidence="1">Belongs to the DprA/Smf family.</text>
</comment>
<protein>
    <submittedName>
        <fullName evidence="4">DNA protecting protein DprA</fullName>
    </submittedName>
</protein>
<dbReference type="Pfam" id="PF17782">
    <property type="entry name" value="WHD_DprA"/>
    <property type="match status" value="1"/>
</dbReference>
<reference evidence="4 5" key="1">
    <citation type="journal article" date="2016" name="Nat. Commun.">
        <title>Thousands of microbial genomes shed light on interconnected biogeochemical processes in an aquifer system.</title>
        <authorList>
            <person name="Anantharaman K."/>
            <person name="Brown C.T."/>
            <person name="Hug L.A."/>
            <person name="Sharon I."/>
            <person name="Castelle C.J."/>
            <person name="Probst A.J."/>
            <person name="Thomas B.C."/>
            <person name="Singh A."/>
            <person name="Wilkins M.J."/>
            <person name="Karaoz U."/>
            <person name="Brodie E.L."/>
            <person name="Williams K.H."/>
            <person name="Hubbard S.S."/>
            <person name="Banfield J.F."/>
        </authorList>
    </citation>
    <scope>NUCLEOTIDE SEQUENCE [LARGE SCALE GENOMIC DNA]</scope>
</reference>
<dbReference type="SUPFAM" id="SSF102405">
    <property type="entry name" value="MCP/YpsA-like"/>
    <property type="match status" value="1"/>
</dbReference>
<proteinExistence type="inferred from homology"/>
<dbReference type="InterPro" id="IPR036388">
    <property type="entry name" value="WH-like_DNA-bd_sf"/>
</dbReference>
<dbReference type="NCBIfam" id="TIGR00732">
    <property type="entry name" value="dprA"/>
    <property type="match status" value="1"/>
</dbReference>
<dbReference type="PANTHER" id="PTHR43022:SF1">
    <property type="entry name" value="PROTEIN SMF"/>
    <property type="match status" value="1"/>
</dbReference>
<comment type="caution">
    <text evidence="4">The sequence shown here is derived from an EMBL/GenBank/DDBJ whole genome shotgun (WGS) entry which is preliminary data.</text>
</comment>
<dbReference type="Gene3D" id="3.40.50.450">
    <property type="match status" value="1"/>
</dbReference>
<dbReference type="InterPro" id="IPR057666">
    <property type="entry name" value="DrpA_SLOG"/>
</dbReference>
<dbReference type="EMBL" id="MHQD01000023">
    <property type="protein sequence ID" value="OGZ96025.1"/>
    <property type="molecule type" value="Genomic_DNA"/>
</dbReference>
<name>A0A1G2K9H1_9BACT</name>
<evidence type="ECO:0000259" key="2">
    <source>
        <dbReference type="Pfam" id="PF02481"/>
    </source>
</evidence>
<sequence>MTNDLKFLHALASIPSVTGKTLRTLAAYFPSFEEAWRADEGILRNAGLDEKAIAAVSWKRPSLDPDRELETLMRASIWLIREKDPDYPATLQEIPHPPFLLYGSGNPNVFSAGLPIGVVGTRKPTSYGIQAAEAITETLARAGACIISGLALGIDAIAHRTTLDANGATIAVLGSGIDDESLYPPPNRSLARRIAESGGAVVSEYPPKTPALKEHFPARNRIISGLSKGVLVVEAQEKSGALITARFALEQNRDVFAVPGSIFSLSSRGTNALIQEGAKLVSCGEDILKEYGIDYTTKSAPEEPLNEHESFVMNILTEPRTVDDIKHLTGLDTPIIIASLSLLELKGRIRNAGSETYERIV</sequence>
<dbReference type="InterPro" id="IPR041614">
    <property type="entry name" value="DprA_WH"/>
</dbReference>
<dbReference type="AlphaFoldDB" id="A0A1G2K9H1"/>
<dbReference type="Proteomes" id="UP000178574">
    <property type="component" value="Unassembled WGS sequence"/>
</dbReference>
<evidence type="ECO:0000259" key="3">
    <source>
        <dbReference type="Pfam" id="PF17782"/>
    </source>
</evidence>